<feature type="domain" description="FAD-binding FR-type" evidence="10">
    <location>
        <begin position="2"/>
        <end position="101"/>
    </location>
</feature>
<dbReference type="InterPro" id="IPR033892">
    <property type="entry name" value="FNR_bac"/>
</dbReference>
<comment type="cofactor">
    <cofactor evidence="1">
        <name>FAD</name>
        <dbReference type="ChEBI" id="CHEBI:57692"/>
    </cofactor>
</comment>
<sequence length="248" mass="28178">MADWLTATVVENKQWNDRLHSLRLDIDYPEFKPGQFTRLALEIDGEIVSRPFSLVNSPDTRPLDFYFIEVLDGRLSTRLAKLKAGDEIFVAPKAAGLLTLDQLAEGKHLYLLSTGTGIGPFLSILNTTEVWQQFEKVILVHAVRHQNELTYQDNINAITTAHQDQFIYVPFVSREEMPDALSGRIPQAVEDGRFEQRTGLKINAEDSQVMLCGNPDMVLETMDVLINTHGLKKHSRRDPGQISIEKYW</sequence>
<evidence type="ECO:0000256" key="9">
    <source>
        <dbReference type="ARBA" id="ARBA00047776"/>
    </source>
</evidence>
<evidence type="ECO:0000256" key="7">
    <source>
        <dbReference type="ARBA" id="ARBA00022857"/>
    </source>
</evidence>
<dbReference type="GO" id="GO:0004324">
    <property type="term" value="F:ferredoxin-NADP+ reductase activity"/>
    <property type="evidence" value="ECO:0007669"/>
    <property type="project" value="UniProtKB-EC"/>
</dbReference>
<protein>
    <recommendedName>
        <fullName evidence="3">ferredoxin--NADP(+) reductase</fullName>
        <ecNumber evidence="3">1.18.1.2</ecNumber>
    </recommendedName>
</protein>
<accession>A0A1I3V2Z8</accession>
<dbReference type="SUPFAM" id="SSF52343">
    <property type="entry name" value="Ferredoxin reductase-like, C-terminal NADP-linked domain"/>
    <property type="match status" value="1"/>
</dbReference>
<comment type="similarity">
    <text evidence="2">Belongs to the ferredoxin--NADP reductase type 1 family.</text>
</comment>
<dbReference type="CDD" id="cd06195">
    <property type="entry name" value="FNR1"/>
    <property type="match status" value="1"/>
</dbReference>
<evidence type="ECO:0000256" key="4">
    <source>
        <dbReference type="ARBA" id="ARBA00022630"/>
    </source>
</evidence>
<dbReference type="SUPFAM" id="SSF63380">
    <property type="entry name" value="Riboflavin synthase domain-like"/>
    <property type="match status" value="1"/>
</dbReference>
<dbReference type="PROSITE" id="PS51384">
    <property type="entry name" value="FAD_FR"/>
    <property type="match status" value="1"/>
</dbReference>
<organism evidence="11 12">
    <name type="scientific">Methylophaga sulfidovorans</name>
    <dbReference type="NCBI Taxonomy" id="45496"/>
    <lineage>
        <taxon>Bacteria</taxon>
        <taxon>Pseudomonadati</taxon>
        <taxon>Pseudomonadota</taxon>
        <taxon>Gammaproteobacteria</taxon>
        <taxon>Thiotrichales</taxon>
        <taxon>Piscirickettsiaceae</taxon>
        <taxon>Methylophaga</taxon>
    </lineage>
</organism>
<dbReference type="Gene3D" id="2.40.30.10">
    <property type="entry name" value="Translation factors"/>
    <property type="match status" value="1"/>
</dbReference>
<dbReference type="InterPro" id="IPR001433">
    <property type="entry name" value="OxRdtase_FAD/NAD-bd"/>
</dbReference>
<evidence type="ECO:0000256" key="1">
    <source>
        <dbReference type="ARBA" id="ARBA00001974"/>
    </source>
</evidence>
<dbReference type="PANTHER" id="PTHR47878">
    <property type="entry name" value="OXIDOREDUCTASE FAD/NAD(P)-BINDING DOMAIN PROTEIN"/>
    <property type="match status" value="1"/>
</dbReference>
<reference evidence="12" key="1">
    <citation type="submission" date="2016-10" db="EMBL/GenBank/DDBJ databases">
        <authorList>
            <person name="Varghese N."/>
            <person name="Submissions S."/>
        </authorList>
    </citation>
    <scope>NUCLEOTIDE SEQUENCE [LARGE SCALE GENOMIC DNA]</scope>
    <source>
        <strain evidence="12">DSM 11578</strain>
    </source>
</reference>
<dbReference type="GO" id="GO:0042167">
    <property type="term" value="P:heme catabolic process"/>
    <property type="evidence" value="ECO:0007669"/>
    <property type="project" value="TreeGrafter"/>
</dbReference>
<keyword evidence="12" id="KW-1185">Reference proteome</keyword>
<evidence type="ECO:0000256" key="3">
    <source>
        <dbReference type="ARBA" id="ARBA00013223"/>
    </source>
</evidence>
<evidence type="ECO:0000259" key="10">
    <source>
        <dbReference type="PROSITE" id="PS51384"/>
    </source>
</evidence>
<dbReference type="InterPro" id="IPR017938">
    <property type="entry name" value="Riboflavin_synthase-like_b-brl"/>
</dbReference>
<dbReference type="Pfam" id="PF00175">
    <property type="entry name" value="NAD_binding_1"/>
    <property type="match status" value="1"/>
</dbReference>
<dbReference type="EC" id="1.18.1.2" evidence="3"/>
<proteinExistence type="inferred from homology"/>
<keyword evidence="6" id="KW-0274">FAD</keyword>
<dbReference type="GO" id="GO:0000166">
    <property type="term" value="F:nucleotide binding"/>
    <property type="evidence" value="ECO:0007669"/>
    <property type="project" value="UniProtKB-KW"/>
</dbReference>
<dbReference type="InterPro" id="IPR051930">
    <property type="entry name" value="FNR_type-1"/>
</dbReference>
<dbReference type="EMBL" id="FOSH01000002">
    <property type="protein sequence ID" value="SFJ89828.1"/>
    <property type="molecule type" value="Genomic_DNA"/>
</dbReference>
<evidence type="ECO:0000256" key="5">
    <source>
        <dbReference type="ARBA" id="ARBA00022741"/>
    </source>
</evidence>
<evidence type="ECO:0000313" key="11">
    <source>
        <dbReference type="EMBL" id="SFJ89828.1"/>
    </source>
</evidence>
<evidence type="ECO:0000256" key="6">
    <source>
        <dbReference type="ARBA" id="ARBA00022827"/>
    </source>
</evidence>
<evidence type="ECO:0000313" key="12">
    <source>
        <dbReference type="Proteomes" id="UP000198924"/>
    </source>
</evidence>
<name>A0A1I3V2Z8_9GAMM</name>
<keyword evidence="5" id="KW-0547">Nucleotide-binding</keyword>
<gene>
    <name evidence="11" type="ORF">SAMN04488079_102223</name>
</gene>
<dbReference type="Proteomes" id="UP000198924">
    <property type="component" value="Unassembled WGS sequence"/>
</dbReference>
<dbReference type="InterPro" id="IPR017927">
    <property type="entry name" value="FAD-bd_FR_type"/>
</dbReference>
<dbReference type="OrthoDB" id="9784483at2"/>
<dbReference type="GO" id="GO:0034599">
    <property type="term" value="P:cellular response to oxidative stress"/>
    <property type="evidence" value="ECO:0007669"/>
    <property type="project" value="TreeGrafter"/>
</dbReference>
<keyword evidence="8" id="KW-0560">Oxidoreductase</keyword>
<dbReference type="InterPro" id="IPR039261">
    <property type="entry name" value="FNR_nucleotide-bd"/>
</dbReference>
<dbReference type="STRING" id="45496.SAMN04488079_102223"/>
<evidence type="ECO:0000256" key="2">
    <source>
        <dbReference type="ARBA" id="ARBA00008312"/>
    </source>
</evidence>
<comment type="catalytic activity">
    <reaction evidence="9">
        <text>2 reduced [2Fe-2S]-[ferredoxin] + NADP(+) + H(+) = 2 oxidized [2Fe-2S]-[ferredoxin] + NADPH</text>
        <dbReference type="Rhea" id="RHEA:20125"/>
        <dbReference type="Rhea" id="RHEA-COMP:10000"/>
        <dbReference type="Rhea" id="RHEA-COMP:10001"/>
        <dbReference type="ChEBI" id="CHEBI:15378"/>
        <dbReference type="ChEBI" id="CHEBI:33737"/>
        <dbReference type="ChEBI" id="CHEBI:33738"/>
        <dbReference type="ChEBI" id="CHEBI:57783"/>
        <dbReference type="ChEBI" id="CHEBI:58349"/>
        <dbReference type="EC" id="1.18.1.2"/>
    </reaction>
</comment>
<keyword evidence="7" id="KW-0521">NADP</keyword>
<dbReference type="RefSeq" id="WP_091711602.1">
    <property type="nucleotide sequence ID" value="NZ_FOSH01000002.1"/>
</dbReference>
<dbReference type="PANTHER" id="PTHR47878:SF1">
    <property type="entry name" value="FLAVODOXIN_FERREDOXIN--NADP REDUCTASE"/>
    <property type="match status" value="1"/>
</dbReference>
<dbReference type="AlphaFoldDB" id="A0A1I3V2Z8"/>
<evidence type="ECO:0000256" key="8">
    <source>
        <dbReference type="ARBA" id="ARBA00023002"/>
    </source>
</evidence>
<keyword evidence="4" id="KW-0285">Flavoprotein</keyword>
<dbReference type="Gene3D" id="3.40.50.80">
    <property type="entry name" value="Nucleotide-binding domain of ferredoxin-NADP reductase (FNR) module"/>
    <property type="match status" value="1"/>
</dbReference>